<dbReference type="InterPro" id="IPR033120">
    <property type="entry name" value="HOTDOG_ACOT"/>
</dbReference>
<accession>A0A023D350</accession>
<dbReference type="PROSITE" id="PS51770">
    <property type="entry name" value="HOTDOG_ACOT"/>
    <property type="match status" value="1"/>
</dbReference>
<reference evidence="6" key="1">
    <citation type="journal article" date="2014" name="FEMS Microbiol. Lett.">
        <title>Draft Genomic DNA Sequence of the Facultatively Methylotrophic Bacterium Acidomonas methanolica type strain MB58.</title>
        <authorList>
            <person name="Higashiura N."/>
            <person name="Hadano H."/>
            <person name="Hirakawa H."/>
            <person name="Matsutani M."/>
            <person name="Takabe S."/>
            <person name="Matsushita K."/>
            <person name="Azuma Y."/>
        </authorList>
    </citation>
    <scope>NUCLEOTIDE SEQUENCE [LARGE SCALE GENOMIC DNA]</scope>
    <source>
        <strain evidence="6">MB58</strain>
    </source>
</reference>
<dbReference type="InterPro" id="IPR029069">
    <property type="entry name" value="HotDog_dom_sf"/>
</dbReference>
<evidence type="ECO:0000256" key="1">
    <source>
        <dbReference type="ARBA" id="ARBA00010458"/>
    </source>
</evidence>
<evidence type="ECO:0000313" key="6">
    <source>
        <dbReference type="Proteomes" id="UP000019760"/>
    </source>
</evidence>
<proteinExistence type="inferred from homology"/>
<dbReference type="GO" id="GO:0006637">
    <property type="term" value="P:acyl-CoA metabolic process"/>
    <property type="evidence" value="ECO:0007669"/>
    <property type="project" value="TreeGrafter"/>
</dbReference>
<dbReference type="AlphaFoldDB" id="A0A023D350"/>
<dbReference type="Pfam" id="PF03061">
    <property type="entry name" value="4HBT"/>
    <property type="match status" value="1"/>
</dbReference>
<dbReference type="RefSeq" id="WP_042056593.1">
    <property type="nucleotide sequence ID" value="NZ_BAND01000015.1"/>
</dbReference>
<dbReference type="PANTHER" id="PTHR11049:SF5">
    <property type="entry name" value="ACYL-COA THIOESTER HYDROLASE YCIA"/>
    <property type="match status" value="1"/>
</dbReference>
<evidence type="ECO:0000259" key="4">
    <source>
        <dbReference type="PROSITE" id="PS51770"/>
    </source>
</evidence>
<dbReference type="GO" id="GO:0009062">
    <property type="term" value="P:fatty acid catabolic process"/>
    <property type="evidence" value="ECO:0007669"/>
    <property type="project" value="TreeGrafter"/>
</dbReference>
<comment type="caution">
    <text evidence="5">The sequence shown here is derived from an EMBL/GenBank/DDBJ whole genome shotgun (WGS) entry which is preliminary data.</text>
</comment>
<dbReference type="SUPFAM" id="SSF54637">
    <property type="entry name" value="Thioesterase/thiol ester dehydrase-isomerase"/>
    <property type="match status" value="1"/>
</dbReference>
<dbReference type="CDD" id="cd03442">
    <property type="entry name" value="BFIT_BACH"/>
    <property type="match status" value="1"/>
</dbReference>
<dbReference type="Gene3D" id="3.10.129.10">
    <property type="entry name" value="Hotdog Thioesterase"/>
    <property type="match status" value="1"/>
</dbReference>
<dbReference type="InterPro" id="IPR006683">
    <property type="entry name" value="Thioestr_dom"/>
</dbReference>
<evidence type="ECO:0000313" key="5">
    <source>
        <dbReference type="EMBL" id="GAJ28216.1"/>
    </source>
</evidence>
<gene>
    <name evidence="5" type="ORF">Amme_015_083</name>
</gene>
<feature type="domain" description="HotDog ACOT-type" evidence="4">
    <location>
        <begin position="11"/>
        <end position="123"/>
    </location>
</feature>
<dbReference type="PANTHER" id="PTHR11049">
    <property type="entry name" value="ACYL COENZYME A THIOESTER HYDROLASE"/>
    <property type="match status" value="1"/>
</dbReference>
<dbReference type="GO" id="GO:0005829">
    <property type="term" value="C:cytosol"/>
    <property type="evidence" value="ECO:0007669"/>
    <property type="project" value="TreeGrafter"/>
</dbReference>
<dbReference type="OrthoDB" id="9801856at2"/>
<dbReference type="InterPro" id="IPR040170">
    <property type="entry name" value="Cytosol_ACT"/>
</dbReference>
<dbReference type="Proteomes" id="UP000019760">
    <property type="component" value="Unassembled WGS sequence"/>
</dbReference>
<keyword evidence="6" id="KW-1185">Reference proteome</keyword>
<protein>
    <submittedName>
        <fullName evidence="5">Acyl-CoA thioester hydrolase cytosolic long chain</fullName>
    </submittedName>
</protein>
<name>A0A023D350_ACIMT</name>
<organism evidence="5 6">
    <name type="scientific">Acidomonas methanolica NBRC 104435</name>
    <dbReference type="NCBI Taxonomy" id="1231351"/>
    <lineage>
        <taxon>Bacteria</taxon>
        <taxon>Pseudomonadati</taxon>
        <taxon>Pseudomonadota</taxon>
        <taxon>Alphaproteobacteria</taxon>
        <taxon>Acetobacterales</taxon>
        <taxon>Acetobacteraceae</taxon>
        <taxon>Acidomonas</taxon>
    </lineage>
</organism>
<sequence>MSDDQTIATPPPYEPMIRVIAMPADTNPAGDIFGGWLVSQMDLAAGTLAAKHARGRCVTIAIDRLIFHLPVAVGDEISIYTKIVKTGRSSMVIHVQTWRRPRHDDQAFLVTEGTFTFVAIDENRRPRTLPETTPAGPPA</sequence>
<dbReference type="GO" id="GO:0052816">
    <property type="term" value="F:long-chain fatty acyl-CoA hydrolase activity"/>
    <property type="evidence" value="ECO:0007669"/>
    <property type="project" value="TreeGrafter"/>
</dbReference>
<comment type="similarity">
    <text evidence="1">Belongs to the acyl coenzyme A hydrolase family.</text>
</comment>
<evidence type="ECO:0000256" key="3">
    <source>
        <dbReference type="PROSITE-ProRule" id="PRU01106"/>
    </source>
</evidence>
<keyword evidence="2 3" id="KW-0378">Hydrolase</keyword>
<evidence type="ECO:0000256" key="2">
    <source>
        <dbReference type="ARBA" id="ARBA00022801"/>
    </source>
</evidence>
<reference evidence="5 6" key="2">
    <citation type="journal article" date="2014" name="FEMS Microbiol. Lett.">
        <title>Draft genomic DNA sequence of the facultatively methylotrophic bacterium Acidomonas methanolica type strain MB58.</title>
        <authorList>
            <person name="Higashiura N."/>
            <person name="Hadano H."/>
            <person name="Hirakawa H."/>
            <person name="Matsutani M."/>
            <person name="Takabe S."/>
            <person name="Matsushita K."/>
            <person name="Azuma Y."/>
        </authorList>
    </citation>
    <scope>NUCLEOTIDE SEQUENCE [LARGE SCALE GENOMIC DNA]</scope>
    <source>
        <strain evidence="5 6">MB58</strain>
    </source>
</reference>
<dbReference type="EMBL" id="BAND01000015">
    <property type="protein sequence ID" value="GAJ28216.1"/>
    <property type="molecule type" value="Genomic_DNA"/>
</dbReference>